<sequence>MAAVDANSVVAIGSRVRALREAMDLSLRDLAERSGVSAPMLSQVERGETSPTLQVAARIANGLDLRLSQLLRLDEDGAVTIVRADERRRGPTSVRGHRYEVLTPPLPGQRAELSRHVLDGGAATGGPGDPPVHEPGSRETAFVQSGRVVLHCDGAVYALEAGDTVTFDADLPHHFENPGPEEASLLAIVSAGLRRS</sequence>
<dbReference type="PANTHER" id="PTHR46797">
    <property type="entry name" value="HTH-TYPE TRANSCRIPTIONAL REGULATOR"/>
    <property type="match status" value="1"/>
</dbReference>
<dbReference type="RefSeq" id="WP_183343395.1">
    <property type="nucleotide sequence ID" value="NZ_JACHNU010000004.1"/>
</dbReference>
<dbReference type="InterPro" id="IPR011051">
    <property type="entry name" value="RmlC_Cupin_sf"/>
</dbReference>
<dbReference type="GO" id="GO:0003677">
    <property type="term" value="F:DNA binding"/>
    <property type="evidence" value="ECO:0007669"/>
    <property type="project" value="UniProtKB-KW"/>
</dbReference>
<dbReference type="Proteomes" id="UP000585272">
    <property type="component" value="Unassembled WGS sequence"/>
</dbReference>
<dbReference type="GO" id="GO:0003700">
    <property type="term" value="F:DNA-binding transcription factor activity"/>
    <property type="evidence" value="ECO:0007669"/>
    <property type="project" value="TreeGrafter"/>
</dbReference>
<reference evidence="4 5" key="1">
    <citation type="submission" date="2020-08" db="EMBL/GenBank/DDBJ databases">
        <title>Genomic Encyclopedia of Archaeal and Bacterial Type Strains, Phase II (KMG-II): from individual species to whole genera.</title>
        <authorList>
            <person name="Goeker M."/>
        </authorList>
    </citation>
    <scope>NUCLEOTIDE SEQUENCE [LARGE SCALE GENOMIC DNA]</scope>
    <source>
        <strain evidence="4 5">DSM 23288</strain>
    </source>
</reference>
<proteinExistence type="predicted"/>
<dbReference type="AlphaFoldDB" id="A0A840IHN1"/>
<name>A0A840IHN1_9ACTN</name>
<protein>
    <submittedName>
        <fullName evidence="4">Transcriptional regulator with XRE-family HTH domain</fullName>
    </submittedName>
</protein>
<dbReference type="PROSITE" id="PS50943">
    <property type="entry name" value="HTH_CROC1"/>
    <property type="match status" value="1"/>
</dbReference>
<feature type="region of interest" description="Disordered" evidence="2">
    <location>
        <begin position="118"/>
        <end position="138"/>
    </location>
</feature>
<dbReference type="CDD" id="cd00093">
    <property type="entry name" value="HTH_XRE"/>
    <property type="match status" value="1"/>
</dbReference>
<dbReference type="InterPro" id="IPR013096">
    <property type="entry name" value="Cupin_2"/>
</dbReference>
<dbReference type="Gene3D" id="1.10.260.40">
    <property type="entry name" value="lambda repressor-like DNA-binding domains"/>
    <property type="match status" value="1"/>
</dbReference>
<dbReference type="GO" id="GO:0005829">
    <property type="term" value="C:cytosol"/>
    <property type="evidence" value="ECO:0007669"/>
    <property type="project" value="TreeGrafter"/>
</dbReference>
<accession>A0A840IHN1</accession>
<dbReference type="InterPro" id="IPR010982">
    <property type="entry name" value="Lambda_DNA-bd_dom_sf"/>
</dbReference>
<dbReference type="InterPro" id="IPR050807">
    <property type="entry name" value="TransReg_Diox_bact_type"/>
</dbReference>
<evidence type="ECO:0000256" key="2">
    <source>
        <dbReference type="SAM" id="MobiDB-lite"/>
    </source>
</evidence>
<dbReference type="Pfam" id="PF07883">
    <property type="entry name" value="Cupin_2"/>
    <property type="match status" value="1"/>
</dbReference>
<dbReference type="Pfam" id="PF01381">
    <property type="entry name" value="HTH_3"/>
    <property type="match status" value="1"/>
</dbReference>
<comment type="caution">
    <text evidence="4">The sequence shown here is derived from an EMBL/GenBank/DDBJ whole genome shotgun (WGS) entry which is preliminary data.</text>
</comment>
<gene>
    <name evidence="4" type="ORF">BDZ31_003278</name>
</gene>
<dbReference type="PANTHER" id="PTHR46797:SF10">
    <property type="entry name" value="BLR1115 PROTEIN"/>
    <property type="match status" value="1"/>
</dbReference>
<keyword evidence="5" id="KW-1185">Reference proteome</keyword>
<dbReference type="SUPFAM" id="SSF47413">
    <property type="entry name" value="lambda repressor-like DNA-binding domains"/>
    <property type="match status" value="1"/>
</dbReference>
<feature type="domain" description="HTH cro/C1-type" evidence="3">
    <location>
        <begin position="16"/>
        <end position="70"/>
    </location>
</feature>
<dbReference type="EMBL" id="JACHNU010000004">
    <property type="protein sequence ID" value="MBB4663683.1"/>
    <property type="molecule type" value="Genomic_DNA"/>
</dbReference>
<evidence type="ECO:0000313" key="5">
    <source>
        <dbReference type="Proteomes" id="UP000585272"/>
    </source>
</evidence>
<evidence type="ECO:0000313" key="4">
    <source>
        <dbReference type="EMBL" id="MBB4663683.1"/>
    </source>
</evidence>
<keyword evidence="1" id="KW-0238">DNA-binding</keyword>
<evidence type="ECO:0000256" key="1">
    <source>
        <dbReference type="ARBA" id="ARBA00023125"/>
    </source>
</evidence>
<dbReference type="Gene3D" id="2.60.120.10">
    <property type="entry name" value="Jelly Rolls"/>
    <property type="match status" value="1"/>
</dbReference>
<dbReference type="CDD" id="cd02209">
    <property type="entry name" value="cupin_XRE_C"/>
    <property type="match status" value="1"/>
</dbReference>
<dbReference type="InterPro" id="IPR014710">
    <property type="entry name" value="RmlC-like_jellyroll"/>
</dbReference>
<dbReference type="SUPFAM" id="SSF51182">
    <property type="entry name" value="RmlC-like cupins"/>
    <property type="match status" value="1"/>
</dbReference>
<dbReference type="SMART" id="SM00530">
    <property type="entry name" value="HTH_XRE"/>
    <property type="match status" value="1"/>
</dbReference>
<evidence type="ECO:0000259" key="3">
    <source>
        <dbReference type="PROSITE" id="PS50943"/>
    </source>
</evidence>
<organism evidence="4 5">
    <name type="scientific">Conexibacter arvalis</name>
    <dbReference type="NCBI Taxonomy" id="912552"/>
    <lineage>
        <taxon>Bacteria</taxon>
        <taxon>Bacillati</taxon>
        <taxon>Actinomycetota</taxon>
        <taxon>Thermoleophilia</taxon>
        <taxon>Solirubrobacterales</taxon>
        <taxon>Conexibacteraceae</taxon>
        <taxon>Conexibacter</taxon>
    </lineage>
</organism>
<dbReference type="InterPro" id="IPR001387">
    <property type="entry name" value="Cro/C1-type_HTH"/>
</dbReference>